<proteinExistence type="predicted"/>
<keyword evidence="3" id="KW-1185">Reference proteome</keyword>
<gene>
    <name evidence="2" type="ORF">FHR70_003917</name>
</gene>
<dbReference type="InterPro" id="IPR009078">
    <property type="entry name" value="Ferritin-like_SF"/>
</dbReference>
<dbReference type="GO" id="GO:0046872">
    <property type="term" value="F:metal ion binding"/>
    <property type="evidence" value="ECO:0007669"/>
    <property type="project" value="InterPro"/>
</dbReference>
<evidence type="ECO:0000313" key="2">
    <source>
        <dbReference type="EMBL" id="MBB3020829.1"/>
    </source>
</evidence>
<dbReference type="InterPro" id="IPR003251">
    <property type="entry name" value="Rr_diiron-bd_dom"/>
</dbReference>
<dbReference type="AlphaFoldDB" id="A0A7W4VPA4"/>
<accession>A0A7W4VPA4</accession>
<dbReference type="Gene3D" id="1.20.1260.10">
    <property type="match status" value="1"/>
</dbReference>
<dbReference type="EMBL" id="JACHWB010000006">
    <property type="protein sequence ID" value="MBB3020829.1"/>
    <property type="molecule type" value="Genomic_DNA"/>
</dbReference>
<dbReference type="RefSeq" id="WP_183453161.1">
    <property type="nucleotide sequence ID" value="NZ_JACHWB010000006.1"/>
</dbReference>
<dbReference type="Pfam" id="PF02915">
    <property type="entry name" value="Rubrerythrin"/>
    <property type="match status" value="1"/>
</dbReference>
<dbReference type="PANTHER" id="PTHR33531:SF7">
    <property type="entry name" value="HYPOTHETICAL MEMBRANE PROTEIN, CONSERVED"/>
    <property type="match status" value="1"/>
</dbReference>
<organism evidence="2 3">
    <name type="scientific">Microvirga lupini</name>
    <dbReference type="NCBI Taxonomy" id="420324"/>
    <lineage>
        <taxon>Bacteria</taxon>
        <taxon>Pseudomonadati</taxon>
        <taxon>Pseudomonadota</taxon>
        <taxon>Alphaproteobacteria</taxon>
        <taxon>Hyphomicrobiales</taxon>
        <taxon>Methylobacteriaceae</taxon>
        <taxon>Microvirga</taxon>
    </lineage>
</organism>
<comment type="caution">
    <text evidence="2">The sequence shown here is derived from an EMBL/GenBank/DDBJ whole genome shotgun (WGS) entry which is preliminary data.</text>
</comment>
<dbReference type="PANTHER" id="PTHR33531">
    <property type="entry name" value="RUBRERYTHRIN SUBFAMILY"/>
    <property type="match status" value="1"/>
</dbReference>
<evidence type="ECO:0000313" key="3">
    <source>
        <dbReference type="Proteomes" id="UP000532010"/>
    </source>
</evidence>
<evidence type="ECO:0000259" key="1">
    <source>
        <dbReference type="Pfam" id="PF02915"/>
    </source>
</evidence>
<dbReference type="GO" id="GO:0016491">
    <property type="term" value="F:oxidoreductase activity"/>
    <property type="evidence" value="ECO:0007669"/>
    <property type="project" value="InterPro"/>
</dbReference>
<name>A0A7W4VPA4_9HYPH</name>
<feature type="domain" description="Rubrerythrin diiron-binding" evidence="1">
    <location>
        <begin position="18"/>
        <end position="75"/>
    </location>
</feature>
<sequence>MSLLKSEPGGSVKSLEELFAIAAAMEQEAATRYAEIAARMRQEGDPALAEVFERLSADEQGHLDSVVHWSERTKGQAPDSARIRWEAPETFDDEGVATAHPRLLSAYRALSMAVRNEERAFAFWSYVAAHAETDEVRQAAEAMAHEELGHVATLRRERRSAFHAERRQVNDGAGDTNGGPDAAALERRLADLLEPLAAKAPPQERARLQGFIEEARSHADELGRSPIAMGASGPAKGTSSDPVALAEHLTDRYLEAGDALLDEKSLHQVQALAGRAIARLAWLRNDLPELQRR</sequence>
<dbReference type="SUPFAM" id="SSF47240">
    <property type="entry name" value="Ferritin-like"/>
    <property type="match status" value="1"/>
</dbReference>
<dbReference type="Proteomes" id="UP000532010">
    <property type="component" value="Unassembled WGS sequence"/>
</dbReference>
<reference evidence="2 3" key="1">
    <citation type="submission" date="2020-08" db="EMBL/GenBank/DDBJ databases">
        <title>The Agave Microbiome: Exploring the role of microbial communities in plant adaptations to desert environments.</title>
        <authorList>
            <person name="Partida-Martinez L.P."/>
        </authorList>
    </citation>
    <scope>NUCLEOTIDE SEQUENCE [LARGE SCALE GENOMIC DNA]</scope>
    <source>
        <strain evidence="2 3">AT3.9</strain>
    </source>
</reference>
<protein>
    <submittedName>
        <fullName evidence="2">Rubrerythrin</fullName>
    </submittedName>
</protein>
<dbReference type="InterPro" id="IPR012347">
    <property type="entry name" value="Ferritin-like"/>
</dbReference>
<dbReference type="CDD" id="cd01045">
    <property type="entry name" value="Ferritin_like_AB"/>
    <property type="match status" value="1"/>
</dbReference>